<protein>
    <submittedName>
        <fullName evidence="2">Uncharacterized protein</fullName>
    </submittedName>
</protein>
<dbReference type="AlphaFoldDB" id="A0A942A3E7"/>
<name>A0A942A3E7_9BACT</name>
<reference evidence="2" key="1">
    <citation type="journal article" date="2021" name="ISME J.">
        <title>Fine-scale metabolic discontinuity in a stratified prokaryote microbiome of a Red Sea deep halocline.</title>
        <authorList>
            <person name="Michoud G."/>
            <person name="Ngugi D.K."/>
            <person name="Barozzi A."/>
            <person name="Merlino G."/>
            <person name="Calleja M.L."/>
            <person name="Delgado-Huertas A."/>
            <person name="Moran X.A.G."/>
            <person name="Daffonchio D."/>
        </authorList>
    </citation>
    <scope>NUCLEOTIDE SEQUENCE</scope>
    <source>
        <strain evidence="2">SuakinDeep_MAG55_1</strain>
    </source>
</reference>
<dbReference type="EMBL" id="JAANXD010000037">
    <property type="protein sequence ID" value="MBS1257804.1"/>
    <property type="molecule type" value="Genomic_DNA"/>
</dbReference>
<keyword evidence="1" id="KW-0732">Signal</keyword>
<evidence type="ECO:0000256" key="1">
    <source>
        <dbReference type="SAM" id="SignalP"/>
    </source>
</evidence>
<feature type="chain" id="PRO_5036853883" evidence="1">
    <location>
        <begin position="27"/>
        <end position="144"/>
    </location>
</feature>
<sequence>MNRIFYITKLVTILFLLTALSGSVYADIDSLSEEELFFKLQAELPVIDHSNCVVIPEQKDSNYIYIYNLRSHIINLHPEWSTGVKESILNGDVKDGMTKKQVQASWGLPKDTKVNLDKSGTHELWHYGISVYLYFENGELSGRH</sequence>
<organism evidence="2 3">
    <name type="scientific">Candidatus Scalindua arabica</name>
    <dbReference type="NCBI Taxonomy" id="1127984"/>
    <lineage>
        <taxon>Bacteria</taxon>
        <taxon>Pseudomonadati</taxon>
        <taxon>Planctomycetota</taxon>
        <taxon>Candidatus Brocadiia</taxon>
        <taxon>Candidatus Brocadiales</taxon>
        <taxon>Candidatus Scalinduaceae</taxon>
        <taxon>Candidatus Scalindua</taxon>
    </lineage>
</organism>
<evidence type="ECO:0000313" key="3">
    <source>
        <dbReference type="Proteomes" id="UP000722750"/>
    </source>
</evidence>
<evidence type="ECO:0000313" key="2">
    <source>
        <dbReference type="EMBL" id="MBS1257804.1"/>
    </source>
</evidence>
<comment type="caution">
    <text evidence="2">The sequence shown here is derived from an EMBL/GenBank/DDBJ whole genome shotgun (WGS) entry which is preliminary data.</text>
</comment>
<gene>
    <name evidence="2" type="ORF">MAG551_00853</name>
</gene>
<proteinExistence type="predicted"/>
<dbReference type="Proteomes" id="UP000722750">
    <property type="component" value="Unassembled WGS sequence"/>
</dbReference>
<feature type="signal peptide" evidence="1">
    <location>
        <begin position="1"/>
        <end position="26"/>
    </location>
</feature>
<accession>A0A942A3E7</accession>